<proteinExistence type="predicted"/>
<gene>
    <name evidence="2" type="ORF">QF030_007622</name>
</gene>
<comment type="caution">
    <text evidence="2">The sequence shown here is derived from an EMBL/GenBank/DDBJ whole genome shotgun (WGS) entry which is preliminary data.</text>
</comment>
<dbReference type="Proteomes" id="UP001230654">
    <property type="component" value="Unassembled WGS sequence"/>
</dbReference>
<evidence type="ECO:0000313" key="3">
    <source>
        <dbReference type="Proteomes" id="UP001230654"/>
    </source>
</evidence>
<feature type="compositionally biased region" description="Low complexity" evidence="1">
    <location>
        <begin position="18"/>
        <end position="27"/>
    </location>
</feature>
<name>A0ABU0P254_STRRH</name>
<dbReference type="EMBL" id="JAUSWV010000002">
    <property type="protein sequence ID" value="MDQ0585444.1"/>
    <property type="molecule type" value="Genomic_DNA"/>
</dbReference>
<feature type="region of interest" description="Disordered" evidence="1">
    <location>
        <begin position="1"/>
        <end position="77"/>
    </location>
</feature>
<protein>
    <submittedName>
        <fullName evidence="2">Uncharacterized protein</fullName>
    </submittedName>
</protein>
<organism evidence="2 3">
    <name type="scientific">Streptomyces rishiriensis</name>
    <dbReference type="NCBI Taxonomy" id="68264"/>
    <lineage>
        <taxon>Bacteria</taxon>
        <taxon>Bacillati</taxon>
        <taxon>Actinomycetota</taxon>
        <taxon>Actinomycetes</taxon>
        <taxon>Kitasatosporales</taxon>
        <taxon>Streptomycetaceae</taxon>
        <taxon>Streptomyces</taxon>
    </lineage>
</organism>
<evidence type="ECO:0000313" key="2">
    <source>
        <dbReference type="EMBL" id="MDQ0585444.1"/>
    </source>
</evidence>
<reference evidence="2 3" key="1">
    <citation type="submission" date="2023-07" db="EMBL/GenBank/DDBJ databases">
        <title>Comparative genomics of wheat-associated soil bacteria to identify genetic determinants of phenazine resistance.</title>
        <authorList>
            <person name="Mouncey N."/>
        </authorList>
    </citation>
    <scope>NUCLEOTIDE SEQUENCE [LARGE SCALE GENOMIC DNA]</scope>
    <source>
        <strain evidence="2 3">B2I6</strain>
    </source>
</reference>
<feature type="compositionally biased region" description="Basic and acidic residues" evidence="1">
    <location>
        <begin position="65"/>
        <end position="77"/>
    </location>
</feature>
<evidence type="ECO:0000256" key="1">
    <source>
        <dbReference type="SAM" id="MobiDB-lite"/>
    </source>
</evidence>
<feature type="compositionally biased region" description="Basic and acidic residues" evidence="1">
    <location>
        <begin position="1"/>
        <end position="11"/>
    </location>
</feature>
<accession>A0ABU0P254</accession>
<sequence>MIRLRRCEPRTPVHRAAPEGGAESPAGQVLFRAQAFRSHHPQQRRQAEQGDHADTAAPTPVSRMYSRESGTEGFRRR</sequence>
<keyword evidence="3" id="KW-1185">Reference proteome</keyword>
<feature type="compositionally biased region" description="Basic and acidic residues" evidence="1">
    <location>
        <begin position="45"/>
        <end position="54"/>
    </location>
</feature>